<dbReference type="PANTHER" id="PTHR43058">
    <property type="entry name" value="SLR0655 PROTEIN"/>
    <property type="match status" value="1"/>
</dbReference>
<sequence>MSMKAENVLNFPRPAICEPCAHRLTVEFNGVVIADTTGGYRALETYHPPTYYLPMEDIKAEHLVKNSRRSLCEWKGQASYFDIVVGDKRADGAAWTYAKPTPPFAPIEGKVAFYAEPMERCTVGGVDVIPQPGNFYGGWLTPNIEGPVKGAPGTTHW</sequence>
<organism evidence="2 3">
    <name type="scientific">Pseudahrensia aquimaris</name>
    <dbReference type="NCBI Taxonomy" id="744461"/>
    <lineage>
        <taxon>Bacteria</taxon>
        <taxon>Pseudomonadati</taxon>
        <taxon>Pseudomonadota</taxon>
        <taxon>Alphaproteobacteria</taxon>
        <taxon>Hyphomicrobiales</taxon>
        <taxon>Ahrensiaceae</taxon>
        <taxon>Pseudahrensia</taxon>
    </lineage>
</organism>
<protein>
    <submittedName>
        <fullName evidence="2">DUF427 domain-containing protein</fullName>
    </submittedName>
</protein>
<evidence type="ECO:0000259" key="1">
    <source>
        <dbReference type="Pfam" id="PF04248"/>
    </source>
</evidence>
<accession>A0ABW3FH58</accession>
<dbReference type="PANTHER" id="PTHR43058:SF1">
    <property type="entry name" value="DUF427 DOMAIN-CONTAINING PROTEIN"/>
    <property type="match status" value="1"/>
</dbReference>
<feature type="domain" description="DUF427" evidence="1">
    <location>
        <begin position="25"/>
        <end position="116"/>
    </location>
</feature>
<proteinExistence type="predicted"/>
<evidence type="ECO:0000313" key="2">
    <source>
        <dbReference type="EMBL" id="MFD0916151.1"/>
    </source>
</evidence>
<dbReference type="RefSeq" id="WP_377211982.1">
    <property type="nucleotide sequence ID" value="NZ_JBHTJV010000003.1"/>
</dbReference>
<dbReference type="InterPro" id="IPR038694">
    <property type="entry name" value="DUF427_sf"/>
</dbReference>
<gene>
    <name evidence="2" type="ORF">ACFQ14_07010</name>
</gene>
<keyword evidence="3" id="KW-1185">Reference proteome</keyword>
<dbReference type="Gene3D" id="2.170.150.40">
    <property type="entry name" value="Domain of unknown function (DUF427)"/>
    <property type="match status" value="1"/>
</dbReference>
<name>A0ABW3FH58_9HYPH</name>
<reference evidence="3" key="1">
    <citation type="journal article" date="2019" name="Int. J. Syst. Evol. Microbiol.">
        <title>The Global Catalogue of Microorganisms (GCM) 10K type strain sequencing project: providing services to taxonomists for standard genome sequencing and annotation.</title>
        <authorList>
            <consortium name="The Broad Institute Genomics Platform"/>
            <consortium name="The Broad Institute Genome Sequencing Center for Infectious Disease"/>
            <person name="Wu L."/>
            <person name="Ma J."/>
        </authorList>
    </citation>
    <scope>NUCLEOTIDE SEQUENCE [LARGE SCALE GENOMIC DNA]</scope>
    <source>
        <strain evidence="3">CCUG 60023</strain>
    </source>
</reference>
<dbReference type="EMBL" id="JBHTJV010000003">
    <property type="protein sequence ID" value="MFD0916151.1"/>
    <property type="molecule type" value="Genomic_DNA"/>
</dbReference>
<comment type="caution">
    <text evidence="2">The sequence shown here is derived from an EMBL/GenBank/DDBJ whole genome shotgun (WGS) entry which is preliminary data.</text>
</comment>
<dbReference type="Pfam" id="PF04248">
    <property type="entry name" value="NTP_transf_9"/>
    <property type="match status" value="1"/>
</dbReference>
<dbReference type="InterPro" id="IPR007361">
    <property type="entry name" value="DUF427"/>
</dbReference>
<evidence type="ECO:0000313" key="3">
    <source>
        <dbReference type="Proteomes" id="UP001597101"/>
    </source>
</evidence>
<dbReference type="Proteomes" id="UP001597101">
    <property type="component" value="Unassembled WGS sequence"/>
</dbReference>